<protein>
    <recommendedName>
        <fullName evidence="9">Fatty acid hydroxylase domain-containing protein</fullName>
    </recommendedName>
</protein>
<dbReference type="PANTHER" id="PTHR11863">
    <property type="entry name" value="STEROL DESATURASE"/>
    <property type="match status" value="1"/>
</dbReference>
<dbReference type="GO" id="GO:0016491">
    <property type="term" value="F:oxidoreductase activity"/>
    <property type="evidence" value="ECO:0007669"/>
    <property type="project" value="InterPro"/>
</dbReference>
<comment type="caution">
    <text evidence="7">The sequence shown here is derived from an EMBL/GenBank/DDBJ whole genome shotgun (WGS) entry which is preliminary data.</text>
</comment>
<accession>A0A8J2SCE4</accession>
<organism evidence="7 8">
    <name type="scientific">Pelagomonas calceolata</name>
    <dbReference type="NCBI Taxonomy" id="35677"/>
    <lineage>
        <taxon>Eukaryota</taxon>
        <taxon>Sar</taxon>
        <taxon>Stramenopiles</taxon>
        <taxon>Ochrophyta</taxon>
        <taxon>Pelagophyceae</taxon>
        <taxon>Pelagomonadales</taxon>
        <taxon>Pelagomonadaceae</taxon>
        <taxon>Pelagomonas</taxon>
    </lineage>
</organism>
<keyword evidence="3" id="KW-1133">Transmembrane helix</keyword>
<evidence type="ECO:0000256" key="4">
    <source>
        <dbReference type="ARBA" id="ARBA00023136"/>
    </source>
</evidence>
<evidence type="ECO:0000313" key="7">
    <source>
        <dbReference type="EMBL" id="CAH0367128.1"/>
    </source>
</evidence>
<proteinExistence type="predicted"/>
<feature type="domain" description="Very-long-chain aldehyde decarbonylase CER1-like C-terminal" evidence="6">
    <location>
        <begin position="475"/>
        <end position="645"/>
    </location>
</feature>
<evidence type="ECO:0000256" key="1">
    <source>
        <dbReference type="ARBA" id="ARBA00004141"/>
    </source>
</evidence>
<dbReference type="GO" id="GO:0016020">
    <property type="term" value="C:membrane"/>
    <property type="evidence" value="ECO:0007669"/>
    <property type="project" value="UniProtKB-SubCell"/>
</dbReference>
<reference evidence="7" key="1">
    <citation type="submission" date="2021-11" db="EMBL/GenBank/DDBJ databases">
        <authorList>
            <consortium name="Genoscope - CEA"/>
            <person name="William W."/>
        </authorList>
    </citation>
    <scope>NUCLEOTIDE SEQUENCE</scope>
</reference>
<evidence type="ECO:0008006" key="9">
    <source>
        <dbReference type="Google" id="ProtNLM"/>
    </source>
</evidence>
<comment type="subcellular location">
    <subcellularLocation>
        <location evidence="1">Membrane</location>
        <topology evidence="1">Multi-pass membrane protein</topology>
    </subcellularLocation>
</comment>
<keyword evidence="4" id="KW-0472">Membrane</keyword>
<evidence type="ECO:0000259" key="5">
    <source>
        <dbReference type="Pfam" id="PF04116"/>
    </source>
</evidence>
<dbReference type="OrthoDB" id="408954at2759"/>
<dbReference type="Pfam" id="PF12076">
    <property type="entry name" value="CER1-like_C"/>
    <property type="match status" value="1"/>
</dbReference>
<evidence type="ECO:0000259" key="6">
    <source>
        <dbReference type="Pfam" id="PF12076"/>
    </source>
</evidence>
<dbReference type="Gene3D" id="3.40.50.720">
    <property type="entry name" value="NAD(P)-binding Rossmann-like Domain"/>
    <property type="match status" value="1"/>
</dbReference>
<dbReference type="Pfam" id="PF04116">
    <property type="entry name" value="FA_hydroxylase"/>
    <property type="match status" value="1"/>
</dbReference>
<dbReference type="InterPro" id="IPR050307">
    <property type="entry name" value="Sterol_Desaturase_Related"/>
</dbReference>
<dbReference type="Proteomes" id="UP000789595">
    <property type="component" value="Unassembled WGS sequence"/>
</dbReference>
<dbReference type="InterPro" id="IPR021940">
    <property type="entry name" value="CER1-like_C"/>
</dbReference>
<gene>
    <name evidence="7" type="ORF">PECAL_2P01350</name>
</gene>
<dbReference type="AlphaFoldDB" id="A0A8J2SCE4"/>
<dbReference type="InterPro" id="IPR036291">
    <property type="entry name" value="NAD(P)-bd_dom_sf"/>
</dbReference>
<evidence type="ECO:0000313" key="8">
    <source>
        <dbReference type="Proteomes" id="UP000789595"/>
    </source>
</evidence>
<dbReference type="SUPFAM" id="SSF51735">
    <property type="entry name" value="NAD(P)-binding Rossmann-fold domains"/>
    <property type="match status" value="1"/>
</dbReference>
<dbReference type="GO" id="GO:0005506">
    <property type="term" value="F:iron ion binding"/>
    <property type="evidence" value="ECO:0007669"/>
    <property type="project" value="InterPro"/>
</dbReference>
<keyword evidence="2" id="KW-0812">Transmembrane</keyword>
<evidence type="ECO:0000256" key="3">
    <source>
        <dbReference type="ARBA" id="ARBA00022989"/>
    </source>
</evidence>
<name>A0A8J2SCE4_9STRA</name>
<dbReference type="EMBL" id="CAKKNE010000002">
    <property type="protein sequence ID" value="CAH0367128.1"/>
    <property type="molecule type" value="Genomic_DNA"/>
</dbReference>
<evidence type="ECO:0000256" key="2">
    <source>
        <dbReference type="ARBA" id="ARBA00022692"/>
    </source>
</evidence>
<sequence length="655" mass="72520">MGRGGQRPPSLRQLQSPLVGDVAKAGLAPPEPAAERWILDPKYAIYAFTYLLSLATGAGAHLVPALAKATLLRYVVNHAFVALSKWDAFAEPRRIHRKNPPAQQLERELDWDGPVILSPLAFVLVDLLTPWLRPDRVGPCDARSVAALFAAHYACVEPVYYAFHVWLHGDWAYRRSHGHHHASVVTEAVSGTSHPLYESVAYLANFSLAFLVPAWCGRFSLGQIPLYFVWFDVMNCAGHCNFECFPRWAQWGPLKYYVYTSCYHSLHHSKYKWNYCLFCPIWDHLCGTAHPTSQALHREVTDRARRRRPTDVVFLAHGHDVPSMVTHVPFVSPFLCSVTHATGWVATLLWPLCYVWARLAQLLLPATVMQRYQYRGTQVATWCLPVAARFYLNKGERPAIQRKLEAAVDAAERAGVRYVGLAALNKAEWLNGGGEAVRARCEARGYAVKIVHGNALTAAAVLETVRRKTLPEDTVCVTGATAKIGRALAIALARRGHEVVCLTTAPDRFADLVRQAGAAGARLRRAHTYDDAAALRPDVWLLGKLAFESTIHRAVRDDALVVDYAVPHLVPRPSARYAYVNGAALVYDAKDTDLTFCHDVQGTVPACLAAAIVHARDDLGAHETGPIDVDALDGWWARAERHGFRLNPGAAVRCA</sequence>
<dbReference type="GO" id="GO:0008610">
    <property type="term" value="P:lipid biosynthetic process"/>
    <property type="evidence" value="ECO:0007669"/>
    <property type="project" value="InterPro"/>
</dbReference>
<keyword evidence="8" id="KW-1185">Reference proteome</keyword>
<feature type="domain" description="Fatty acid hydroxylase" evidence="5">
    <location>
        <begin position="150"/>
        <end position="288"/>
    </location>
</feature>
<dbReference type="InterPro" id="IPR006694">
    <property type="entry name" value="Fatty_acid_hydroxylase"/>
</dbReference>